<organism evidence="4 5">
    <name type="scientific">Candidatus Sungbacteria bacterium RIFCSPHIGHO2_01_FULL_47_32</name>
    <dbReference type="NCBI Taxonomy" id="1802264"/>
    <lineage>
        <taxon>Bacteria</taxon>
        <taxon>Candidatus Sungiibacteriota</taxon>
    </lineage>
</organism>
<feature type="compositionally biased region" description="Basic and acidic residues" evidence="1">
    <location>
        <begin position="550"/>
        <end position="584"/>
    </location>
</feature>
<dbReference type="InterPro" id="IPR051162">
    <property type="entry name" value="T4SS_component"/>
</dbReference>
<comment type="caution">
    <text evidence="4">The sequence shown here is derived from an EMBL/GenBank/DDBJ whole genome shotgun (WGS) entry which is preliminary data.</text>
</comment>
<feature type="compositionally biased region" description="Basic and acidic residues" evidence="1">
    <location>
        <begin position="632"/>
        <end position="642"/>
    </location>
</feature>
<dbReference type="Proteomes" id="UP000177152">
    <property type="component" value="Unassembled WGS sequence"/>
</dbReference>
<feature type="region of interest" description="Disordered" evidence="1">
    <location>
        <begin position="438"/>
        <end position="459"/>
    </location>
</feature>
<dbReference type="CDD" id="cd01127">
    <property type="entry name" value="TrwB_TraG_TraD_VirD4"/>
    <property type="match status" value="1"/>
</dbReference>
<dbReference type="AlphaFoldDB" id="A0A1G2K8J2"/>
<dbReference type="SUPFAM" id="SSF52540">
    <property type="entry name" value="P-loop containing nucleoside triphosphate hydrolases"/>
    <property type="match status" value="1"/>
</dbReference>
<sequence length="688" mass="78972">MTNEDGEITYFAESNFRNQRRRFGIQRVDRRKHMYVIGKTGMGKTTLLENMAIQDIQSGRGLGIVDPHGEFAEKMVSFVPKERIKDVIYFNPSDTEFPIAFNPMEKVGLEQRHLVASGLLGVFKKIWPDVWSARMEYLLSNAILSLLEIEGSTLLGINRMFAEKDFRKTIVNQLTDPVVKAFWTKEYASYQERFATEASAAIQNKVGQFVSNPLIRNIIGQADSSFDIRKVMDGQKILIMNLAKGKIGEENSRLLGAMLVTKIYLTAMTRVDIPVEENRKDFYLYVDEFQNFATESFASILSEARKYRLNLILAHQYIAQMDETVQDAVFGNVGTMVCFRVGAQDAELLEKEFGPEFMALDLVNLGFAQIYLKLMISGVASRPFSATTLAPYPMQKDISKEEIISASREKYGLEHSKVVERIVEYFAQGKKEEVLNTEGGEVLAEEERPRRERRDRDGEPRKKLFEAHCIVDGKVTMVPFEPDGRRPVYCQEHLEMLKQGTLPPPERVNVQRQERQEQPPHHSHEEIPQREKIDAELRVPEQSGGWTSSRSERNEDSVPQRRTEPPRHDSPRREIPQQNRERFRPIPPPIRMNRPVLRHDITQRPLSLADLPRNERQRPNHHNGEQAEETDVAVKKVSDTTDLKTLLNKFLKEKAENKNPEPQVYKTSAEKNGDTESGVIRPGESIKF</sequence>
<feature type="compositionally biased region" description="Basic and acidic residues" evidence="1">
    <location>
        <begin position="650"/>
        <end position="659"/>
    </location>
</feature>
<dbReference type="Gene3D" id="3.40.50.300">
    <property type="entry name" value="P-loop containing nucleotide triphosphate hydrolases"/>
    <property type="match status" value="2"/>
</dbReference>
<feature type="compositionally biased region" description="Basic and acidic residues" evidence="1">
    <location>
        <begin position="512"/>
        <end position="539"/>
    </location>
</feature>
<dbReference type="PANTHER" id="PTHR30121">
    <property type="entry name" value="UNCHARACTERIZED PROTEIN YJGR-RELATED"/>
    <property type="match status" value="1"/>
</dbReference>
<dbReference type="InterPro" id="IPR019476">
    <property type="entry name" value="T4SS_TraD_DNA-bd"/>
</dbReference>
<protein>
    <submittedName>
        <fullName evidence="4">Uncharacterized protein</fullName>
    </submittedName>
</protein>
<dbReference type="InterPro" id="IPR026363">
    <property type="entry name" value="CxxC-x17-CxxC_dom"/>
</dbReference>
<dbReference type="Pfam" id="PF10412">
    <property type="entry name" value="TrwB_AAD_bind"/>
    <property type="match status" value="1"/>
</dbReference>
<feature type="compositionally biased region" description="Basic and acidic residues" evidence="1">
    <location>
        <begin position="612"/>
        <end position="625"/>
    </location>
</feature>
<dbReference type="PANTHER" id="PTHR30121:SF11">
    <property type="entry name" value="AAA+ ATPASE DOMAIN-CONTAINING PROTEIN"/>
    <property type="match status" value="1"/>
</dbReference>
<evidence type="ECO:0000313" key="4">
    <source>
        <dbReference type="EMBL" id="OGZ95784.1"/>
    </source>
</evidence>
<accession>A0A1G2K8J2</accession>
<feature type="domain" description="Type IV secretion system coupling protein TraD DNA-binding" evidence="2">
    <location>
        <begin position="31"/>
        <end position="354"/>
    </location>
</feature>
<feature type="compositionally biased region" description="Basic and acidic residues" evidence="1">
    <location>
        <begin position="445"/>
        <end position="459"/>
    </location>
</feature>
<dbReference type="Pfam" id="PF23477">
    <property type="entry name" value="zf_Tbcl_2"/>
    <property type="match status" value="1"/>
</dbReference>
<name>A0A1G2K8J2_9BACT</name>
<dbReference type="InterPro" id="IPR027417">
    <property type="entry name" value="P-loop_NTPase"/>
</dbReference>
<evidence type="ECO:0000259" key="3">
    <source>
        <dbReference type="Pfam" id="PF23477"/>
    </source>
</evidence>
<dbReference type="EMBL" id="MHQC01000005">
    <property type="protein sequence ID" value="OGZ95784.1"/>
    <property type="molecule type" value="Genomic_DNA"/>
</dbReference>
<gene>
    <name evidence="4" type="ORF">A2633_00630</name>
</gene>
<evidence type="ECO:0000259" key="2">
    <source>
        <dbReference type="Pfam" id="PF10412"/>
    </source>
</evidence>
<evidence type="ECO:0000313" key="5">
    <source>
        <dbReference type="Proteomes" id="UP000177152"/>
    </source>
</evidence>
<proteinExistence type="predicted"/>
<evidence type="ECO:0000256" key="1">
    <source>
        <dbReference type="SAM" id="MobiDB-lite"/>
    </source>
</evidence>
<feature type="domain" description="CxxC-x17-CxxC" evidence="3">
    <location>
        <begin position="462"/>
        <end position="492"/>
    </location>
</feature>
<feature type="region of interest" description="Disordered" evidence="1">
    <location>
        <begin position="497"/>
        <end position="688"/>
    </location>
</feature>
<reference evidence="4 5" key="1">
    <citation type="journal article" date="2016" name="Nat. Commun.">
        <title>Thousands of microbial genomes shed light on interconnected biogeochemical processes in an aquifer system.</title>
        <authorList>
            <person name="Anantharaman K."/>
            <person name="Brown C.T."/>
            <person name="Hug L.A."/>
            <person name="Sharon I."/>
            <person name="Castelle C.J."/>
            <person name="Probst A.J."/>
            <person name="Thomas B.C."/>
            <person name="Singh A."/>
            <person name="Wilkins M.J."/>
            <person name="Karaoz U."/>
            <person name="Brodie E.L."/>
            <person name="Williams K.H."/>
            <person name="Hubbard S.S."/>
            <person name="Banfield J.F."/>
        </authorList>
    </citation>
    <scope>NUCLEOTIDE SEQUENCE [LARGE SCALE GENOMIC DNA]</scope>
</reference>